<dbReference type="RefSeq" id="WP_012691869.1">
    <property type="nucleotide sequence ID" value="NC_012523.1"/>
</dbReference>
<evidence type="ECO:0000313" key="1">
    <source>
        <dbReference type="EMBL" id="BAH56144.1"/>
    </source>
</evidence>
<gene>
    <name evidence="1" type="ordered locus">ROP_pKNR-00520</name>
</gene>
<name>C1BEA4_RHOOB</name>
<geneLocation type="plasmid" evidence="1 2">
    <name>pKNR</name>
</geneLocation>
<sequence>MTTDIHRTHQTVRPDGAPVALNHAETGILETFVRALALQTITDTNDGGEEDRRDTRR</sequence>
<keyword evidence="1" id="KW-0614">Plasmid</keyword>
<dbReference type="Proteomes" id="UP000002212">
    <property type="component" value="Plasmid pKNR"/>
</dbReference>
<accession>C1BEA4</accession>
<dbReference type="PATRIC" id="fig|632772.20.peg.7622"/>
<dbReference type="AlphaFoldDB" id="C1BEA4"/>
<evidence type="ECO:0000313" key="2">
    <source>
        <dbReference type="Proteomes" id="UP000002212"/>
    </source>
</evidence>
<dbReference type="KEGG" id="rop:ROP_pKNR-00520"/>
<dbReference type="EMBL" id="AP011118">
    <property type="protein sequence ID" value="BAH56144.1"/>
    <property type="molecule type" value="Genomic_DNA"/>
</dbReference>
<protein>
    <submittedName>
        <fullName evidence="1">Uncharacterized protein</fullName>
    </submittedName>
</protein>
<organism evidence="1 2">
    <name type="scientific">Rhodococcus opacus (strain B4)</name>
    <dbReference type="NCBI Taxonomy" id="632772"/>
    <lineage>
        <taxon>Bacteria</taxon>
        <taxon>Bacillati</taxon>
        <taxon>Actinomycetota</taxon>
        <taxon>Actinomycetes</taxon>
        <taxon>Mycobacteriales</taxon>
        <taxon>Nocardiaceae</taxon>
        <taxon>Rhodococcus</taxon>
    </lineage>
</organism>
<reference evidence="1 2" key="1">
    <citation type="submission" date="2009-03" db="EMBL/GenBank/DDBJ databases">
        <title>Comparison of the complete genome sequences of Rhodococcus erythropolis PR4 and Rhodococcus opacus B4.</title>
        <authorList>
            <person name="Takarada H."/>
            <person name="Sekine M."/>
            <person name="Hosoyama A."/>
            <person name="Yamada R."/>
            <person name="Fujisawa T."/>
            <person name="Omata S."/>
            <person name="Shimizu A."/>
            <person name="Tsukatani N."/>
            <person name="Tanikawa S."/>
            <person name="Fujita N."/>
            <person name="Harayama S."/>
        </authorList>
    </citation>
    <scope>NUCLEOTIDE SEQUENCE [LARGE SCALE GENOMIC DNA]</scope>
    <source>
        <strain evidence="1 2">B4</strain>
        <plasmid evidence="1 2">pKNR</plasmid>
    </source>
</reference>
<proteinExistence type="predicted"/>
<dbReference type="HOGENOM" id="CLU_2993759_0_0_11"/>